<name>A0ABD0JLP4_9CAEN</name>
<evidence type="ECO:0000313" key="1">
    <source>
        <dbReference type="EMBL" id="KAK7475943.1"/>
    </source>
</evidence>
<evidence type="ECO:0000313" key="2">
    <source>
        <dbReference type="Proteomes" id="UP001519460"/>
    </source>
</evidence>
<dbReference type="AlphaFoldDB" id="A0ABD0JLP4"/>
<keyword evidence="2" id="KW-1185">Reference proteome</keyword>
<dbReference type="EMBL" id="JACVVK020000390">
    <property type="protein sequence ID" value="KAK7475943.1"/>
    <property type="molecule type" value="Genomic_DNA"/>
</dbReference>
<organism evidence="1 2">
    <name type="scientific">Batillaria attramentaria</name>
    <dbReference type="NCBI Taxonomy" id="370345"/>
    <lineage>
        <taxon>Eukaryota</taxon>
        <taxon>Metazoa</taxon>
        <taxon>Spiralia</taxon>
        <taxon>Lophotrochozoa</taxon>
        <taxon>Mollusca</taxon>
        <taxon>Gastropoda</taxon>
        <taxon>Caenogastropoda</taxon>
        <taxon>Sorbeoconcha</taxon>
        <taxon>Cerithioidea</taxon>
        <taxon>Batillariidae</taxon>
        <taxon>Batillaria</taxon>
    </lineage>
</organism>
<gene>
    <name evidence="1" type="ORF">BaRGS_00032832</name>
</gene>
<accession>A0ABD0JLP4</accession>
<protein>
    <submittedName>
        <fullName evidence="1">Uncharacterized protein</fullName>
    </submittedName>
</protein>
<dbReference type="Proteomes" id="UP001519460">
    <property type="component" value="Unassembled WGS sequence"/>
</dbReference>
<proteinExistence type="predicted"/>
<sequence length="166" mass="18565">MPRLPCFQATEECQTAACETADQFIQVYHPPSQATAKTFKWIYDAYRRWEMGEKGAVNVLHRIQCRHFAAVVNSVLCEYSYTAFSSWLHKTAGTTQHEGAKLLKLSRHSLSNGVEQRGELKKRGRINKVSPFAKVERVGVSSNYKIHDSSKNSSGVWGSLAAESGV</sequence>
<comment type="caution">
    <text evidence="1">The sequence shown here is derived from an EMBL/GenBank/DDBJ whole genome shotgun (WGS) entry which is preliminary data.</text>
</comment>
<reference evidence="1 2" key="1">
    <citation type="journal article" date="2023" name="Sci. Data">
        <title>Genome assembly of the Korean intertidal mud-creeper Batillaria attramentaria.</title>
        <authorList>
            <person name="Patra A.K."/>
            <person name="Ho P.T."/>
            <person name="Jun S."/>
            <person name="Lee S.J."/>
            <person name="Kim Y."/>
            <person name="Won Y.J."/>
        </authorList>
    </citation>
    <scope>NUCLEOTIDE SEQUENCE [LARGE SCALE GENOMIC DNA]</scope>
    <source>
        <strain evidence="1">Wonlab-2016</strain>
    </source>
</reference>